<feature type="region of interest" description="Disordered" evidence="1">
    <location>
        <begin position="1"/>
        <end position="20"/>
    </location>
</feature>
<comment type="caution">
    <text evidence="2">The sequence shown here is derived from an EMBL/GenBank/DDBJ whole genome shotgun (WGS) entry which is preliminary data.</text>
</comment>
<evidence type="ECO:0000313" key="3">
    <source>
        <dbReference type="Proteomes" id="UP001478862"/>
    </source>
</evidence>
<accession>A0ABV1MWK8</accession>
<gene>
    <name evidence="2" type="ORF">ABNX05_19930</name>
</gene>
<reference evidence="2 3" key="1">
    <citation type="submission" date="2024-06" db="EMBL/GenBank/DDBJ databases">
        <title>Lysinibacillus zambalefons sp. nov., a Novel Firmicute Isolated from the Poon Bato Zambales Hyperalkaline Spring.</title>
        <authorList>
            <person name="Aja J.A."/>
            <person name="Lazaro J.E.H."/>
            <person name="Llorin L.D."/>
            <person name="Lim K.R."/>
            <person name="Teodosio J."/>
            <person name="Dalisay D.S."/>
        </authorList>
    </citation>
    <scope>NUCLEOTIDE SEQUENCE [LARGE SCALE GENOMIC DNA]</scope>
    <source>
        <strain evidence="2 3">M3</strain>
    </source>
</reference>
<dbReference type="EMBL" id="JBEGDG010000019">
    <property type="protein sequence ID" value="MEQ6356902.1"/>
    <property type="molecule type" value="Genomic_DNA"/>
</dbReference>
<proteinExistence type="predicted"/>
<sequence>MPNDSALGFSTREVQGNQPHGMMGIQNIFKYVTIGSNGSLHM</sequence>
<evidence type="ECO:0000256" key="1">
    <source>
        <dbReference type="SAM" id="MobiDB-lite"/>
    </source>
</evidence>
<organism evidence="2 3">
    <name type="scientific">Lysinibacillus zambalensis</name>
    <dbReference type="NCBI Taxonomy" id="3160866"/>
    <lineage>
        <taxon>Bacteria</taxon>
        <taxon>Bacillati</taxon>
        <taxon>Bacillota</taxon>
        <taxon>Bacilli</taxon>
        <taxon>Bacillales</taxon>
        <taxon>Bacillaceae</taxon>
        <taxon>Lysinibacillus</taxon>
    </lineage>
</organism>
<keyword evidence="3" id="KW-1185">Reference proteome</keyword>
<name>A0ABV1MWK8_9BACI</name>
<evidence type="ECO:0000313" key="2">
    <source>
        <dbReference type="EMBL" id="MEQ6356902.1"/>
    </source>
</evidence>
<dbReference type="RefSeq" id="WP_349661303.1">
    <property type="nucleotide sequence ID" value="NZ_JBEGDG010000019.1"/>
</dbReference>
<dbReference type="Proteomes" id="UP001478862">
    <property type="component" value="Unassembled WGS sequence"/>
</dbReference>
<protein>
    <submittedName>
        <fullName evidence="2">Uncharacterized protein</fullName>
    </submittedName>
</protein>